<dbReference type="InterPro" id="IPR001594">
    <property type="entry name" value="Palmitoyltrfase_DHHC"/>
</dbReference>
<feature type="domain" description="Palmitoyltransferase DHHC" evidence="11">
    <location>
        <begin position="128"/>
        <end position="253"/>
    </location>
</feature>
<keyword evidence="2 10" id="KW-0808">Transferase</keyword>
<evidence type="ECO:0000256" key="9">
    <source>
        <dbReference type="ARBA" id="ARBA00048048"/>
    </source>
</evidence>
<evidence type="ECO:0000259" key="11">
    <source>
        <dbReference type="Pfam" id="PF01529"/>
    </source>
</evidence>
<keyword evidence="5 10" id="KW-0472">Membrane</keyword>
<evidence type="ECO:0000256" key="7">
    <source>
        <dbReference type="ARBA" id="ARBA00023288"/>
    </source>
</evidence>
<dbReference type="GO" id="GO:0006612">
    <property type="term" value="P:protein targeting to membrane"/>
    <property type="evidence" value="ECO:0007669"/>
    <property type="project" value="TreeGrafter"/>
</dbReference>
<evidence type="ECO:0000256" key="6">
    <source>
        <dbReference type="ARBA" id="ARBA00023139"/>
    </source>
</evidence>
<keyword evidence="4 10" id="KW-1133">Transmembrane helix</keyword>
<dbReference type="Pfam" id="PF01529">
    <property type="entry name" value="DHHC"/>
    <property type="match status" value="1"/>
</dbReference>
<protein>
    <recommendedName>
        <fullName evidence="10">Palmitoyltransferase</fullName>
        <ecNumber evidence="10">2.3.1.225</ecNumber>
    </recommendedName>
</protein>
<dbReference type="PANTHER" id="PTHR22883:SF43">
    <property type="entry name" value="PALMITOYLTRANSFERASE APP"/>
    <property type="match status" value="1"/>
</dbReference>
<evidence type="ECO:0000256" key="1">
    <source>
        <dbReference type="ARBA" id="ARBA00004127"/>
    </source>
</evidence>
<evidence type="ECO:0000313" key="12">
    <source>
        <dbReference type="EMBL" id="PAA59029.1"/>
    </source>
</evidence>
<dbReference type="PANTHER" id="PTHR22883">
    <property type="entry name" value="ZINC FINGER DHHC DOMAIN CONTAINING PROTEIN"/>
    <property type="match status" value="1"/>
</dbReference>
<dbReference type="GO" id="GO:0005794">
    <property type="term" value="C:Golgi apparatus"/>
    <property type="evidence" value="ECO:0007669"/>
    <property type="project" value="TreeGrafter"/>
</dbReference>
<keyword evidence="3 10" id="KW-0812">Transmembrane</keyword>
<dbReference type="InterPro" id="IPR039859">
    <property type="entry name" value="PFA4/ZDH16/20/ERF2-like"/>
</dbReference>
<comment type="domain">
    <text evidence="10">The DHHC domain is required for palmitoyltransferase activity.</text>
</comment>
<comment type="catalytic activity">
    <reaction evidence="9 10">
        <text>L-cysteinyl-[protein] + hexadecanoyl-CoA = S-hexadecanoyl-L-cysteinyl-[protein] + CoA</text>
        <dbReference type="Rhea" id="RHEA:36683"/>
        <dbReference type="Rhea" id="RHEA-COMP:10131"/>
        <dbReference type="Rhea" id="RHEA-COMP:11032"/>
        <dbReference type="ChEBI" id="CHEBI:29950"/>
        <dbReference type="ChEBI" id="CHEBI:57287"/>
        <dbReference type="ChEBI" id="CHEBI:57379"/>
        <dbReference type="ChEBI" id="CHEBI:74151"/>
        <dbReference type="EC" id="2.3.1.225"/>
    </reaction>
</comment>
<evidence type="ECO:0000256" key="2">
    <source>
        <dbReference type="ARBA" id="ARBA00022679"/>
    </source>
</evidence>
<reference evidence="12 13" key="1">
    <citation type="submission" date="2017-06" db="EMBL/GenBank/DDBJ databases">
        <title>A platform for efficient transgenesis in Macrostomum lignano, a flatworm model organism for stem cell research.</title>
        <authorList>
            <person name="Berezikov E."/>
        </authorList>
    </citation>
    <scope>NUCLEOTIDE SEQUENCE [LARGE SCALE GENOMIC DNA]</scope>
    <source>
        <strain evidence="12">DV1</strain>
        <tissue evidence="12">Whole organism</tissue>
    </source>
</reference>
<evidence type="ECO:0000256" key="3">
    <source>
        <dbReference type="ARBA" id="ARBA00022692"/>
    </source>
</evidence>
<comment type="subcellular location">
    <subcellularLocation>
        <location evidence="1">Endomembrane system</location>
        <topology evidence="1">Multi-pass membrane protein</topology>
    </subcellularLocation>
</comment>
<dbReference type="EC" id="2.3.1.225" evidence="10"/>
<feature type="transmembrane region" description="Helical" evidence="10">
    <location>
        <begin position="58"/>
        <end position="79"/>
    </location>
</feature>
<comment type="caution">
    <text evidence="12">The sequence shown here is derived from an EMBL/GenBank/DDBJ whole genome shotgun (WGS) entry which is preliminary data.</text>
</comment>
<keyword evidence="8 10" id="KW-0012">Acyltransferase</keyword>
<dbReference type="GO" id="GO:0019706">
    <property type="term" value="F:protein-cysteine S-palmitoyltransferase activity"/>
    <property type="evidence" value="ECO:0007669"/>
    <property type="project" value="UniProtKB-EC"/>
</dbReference>
<organism evidence="12 13">
    <name type="scientific">Macrostomum lignano</name>
    <dbReference type="NCBI Taxonomy" id="282301"/>
    <lineage>
        <taxon>Eukaryota</taxon>
        <taxon>Metazoa</taxon>
        <taxon>Spiralia</taxon>
        <taxon>Lophotrochozoa</taxon>
        <taxon>Platyhelminthes</taxon>
        <taxon>Rhabditophora</taxon>
        <taxon>Macrostomorpha</taxon>
        <taxon>Macrostomida</taxon>
        <taxon>Macrostomidae</taxon>
        <taxon>Macrostomum</taxon>
    </lineage>
</organism>
<dbReference type="AlphaFoldDB" id="A0A267EDX2"/>
<keyword evidence="13" id="KW-1185">Reference proteome</keyword>
<proteinExistence type="inferred from homology"/>
<comment type="similarity">
    <text evidence="10">Belongs to the DHHC palmitoyltransferase family.</text>
</comment>
<accession>A0A267EDX2</accession>
<dbReference type="Proteomes" id="UP000215902">
    <property type="component" value="Unassembled WGS sequence"/>
</dbReference>
<feature type="transmembrane region" description="Helical" evidence="10">
    <location>
        <begin position="174"/>
        <end position="199"/>
    </location>
</feature>
<sequence length="410" mass="44735">MPKRWEVYPGKSQVLFSGRCISAKNLSVFYLTLALIVISSCLFLAFDCRLLAVTLSPSVPVLAAVQFIFVLCCLLRTTFSDPGIIPRGTPDEAAWIESQLEGPQVDRDGNYRPPVRLKDVQISGRVFKLKYCFTCKLWRPPRASHCSTCDNCVDRFDHHCPWVGNCVGRRNYRYFYLFLISLSVYCLYVMVFGIVNLVLLSNMRKDFLMAMKESPTSVLTILVAFFSIWSVVGLGGFHTMLICRETSTNEDIKGSFNQRRHPDLINPFDQGNGLANCCYVLFGPVTPSLLNFREDEIGLGSSISLVTNNGRNGTASAAAASTAVTATPAVRYSNLTRNNNDATSNSVGHVNNSVQVISESLPAQLPGDGNDVIVKNGNGTPADGVISGGTDTVGAQNSNTQSASSVHCIV</sequence>
<keyword evidence="7" id="KW-0449">Lipoprotein</keyword>
<evidence type="ECO:0000256" key="4">
    <source>
        <dbReference type="ARBA" id="ARBA00022989"/>
    </source>
</evidence>
<dbReference type="STRING" id="282301.A0A267EDX2"/>
<dbReference type="EMBL" id="NIVC01002305">
    <property type="protein sequence ID" value="PAA59029.1"/>
    <property type="molecule type" value="Genomic_DNA"/>
</dbReference>
<evidence type="ECO:0000313" key="13">
    <source>
        <dbReference type="Proteomes" id="UP000215902"/>
    </source>
</evidence>
<evidence type="ECO:0000256" key="10">
    <source>
        <dbReference type="RuleBase" id="RU079119"/>
    </source>
</evidence>
<dbReference type="OrthoDB" id="4096362at2759"/>
<feature type="transmembrane region" description="Helical" evidence="10">
    <location>
        <begin position="219"/>
        <end position="243"/>
    </location>
</feature>
<evidence type="ECO:0000256" key="5">
    <source>
        <dbReference type="ARBA" id="ARBA00023136"/>
    </source>
</evidence>
<dbReference type="GO" id="GO:0005783">
    <property type="term" value="C:endoplasmic reticulum"/>
    <property type="evidence" value="ECO:0007669"/>
    <property type="project" value="TreeGrafter"/>
</dbReference>
<gene>
    <name evidence="12" type="ORF">BOX15_Mlig030425g3</name>
</gene>
<keyword evidence="6" id="KW-0564">Palmitate</keyword>
<feature type="transmembrane region" description="Helical" evidence="10">
    <location>
        <begin position="28"/>
        <end position="46"/>
    </location>
</feature>
<name>A0A267EDX2_9PLAT</name>
<dbReference type="PROSITE" id="PS50216">
    <property type="entry name" value="DHHC"/>
    <property type="match status" value="1"/>
</dbReference>
<evidence type="ECO:0000256" key="8">
    <source>
        <dbReference type="ARBA" id="ARBA00023315"/>
    </source>
</evidence>